<dbReference type="Pfam" id="PF13359">
    <property type="entry name" value="DDE_Tnp_4"/>
    <property type="match status" value="1"/>
</dbReference>
<sequence>MVCYCKRTKISLKGSYYCCEDHFDPETDVEDWARYKILKAENKPVFRLKLKPGVLPHKFDCQPDRKITHTKKERSVLLKKRHLEIIQQTMTCMEIDTEEDIPTENLSEEVCIDHMEDVEVFQPAAEIEVIGTQDQASQIELLKPHPPKPTVRSKSCQTDNVSMVKNLKCMKCVKKNVKEEKETEDEIFTSKSDKSDTSFHLSDVDSVSSDSTCASSVNQALIRSSNISIMMKNPRYYLGLDVENLEGFIKHLITHGCVEENAVLIVLRKVRLNEPFHVLADIFATSTSVVARLFNHAVPKISSLLKTLIFWPSSDKIKRNLPLQFQANFSNVESIIDCFEIEIEKPMNPSLQASTWSDYKSCNTLKYLISITPSGMINFISQGYGGRASDMKIVEDSGYLDKLSPGVVVLADRGFKNLDSILRARQCFLKRPPSVSAGTKMSKTDVKETKKIASLRVHVERVIKRVREYKFLDAHSRFHHELLRNFDGIVVIAAGLSNCQKPIIQDC</sequence>
<evidence type="ECO:0000256" key="1">
    <source>
        <dbReference type="ARBA" id="ARBA00001968"/>
    </source>
</evidence>
<dbReference type="PaxDb" id="121845-A0A3Q0J6G1"/>
<dbReference type="PANTHER" id="PTHR23080:SF144">
    <property type="entry name" value="SPINDLE AND KINETOCHORE ASSOCIATED COMPLEX SUBUNIT 3"/>
    <property type="match status" value="1"/>
</dbReference>
<feature type="domain" description="DDE Tnp4" evidence="3">
    <location>
        <begin position="336"/>
        <end position="498"/>
    </location>
</feature>
<proteinExistence type="predicted"/>
<evidence type="ECO:0000259" key="3">
    <source>
        <dbReference type="Pfam" id="PF13359"/>
    </source>
</evidence>
<keyword evidence="4" id="KW-1185">Reference proteome</keyword>
<reference evidence="5" key="1">
    <citation type="submission" date="2025-08" db="UniProtKB">
        <authorList>
            <consortium name="RefSeq"/>
        </authorList>
    </citation>
    <scope>IDENTIFICATION</scope>
</reference>
<comment type="cofactor">
    <cofactor evidence="1">
        <name>a divalent metal cation</name>
        <dbReference type="ChEBI" id="CHEBI:60240"/>
    </cofactor>
</comment>
<dbReference type="InterPro" id="IPR027806">
    <property type="entry name" value="HARBI1_dom"/>
</dbReference>
<dbReference type="GO" id="GO:0046872">
    <property type="term" value="F:metal ion binding"/>
    <property type="evidence" value="ECO:0007669"/>
    <property type="project" value="UniProtKB-KW"/>
</dbReference>
<dbReference type="RefSeq" id="XP_026682295.1">
    <property type="nucleotide sequence ID" value="XM_026826494.1"/>
</dbReference>
<gene>
    <name evidence="5" type="primary">LOC103513223</name>
</gene>
<dbReference type="AlphaFoldDB" id="A0A3Q0J6G1"/>
<evidence type="ECO:0000313" key="4">
    <source>
        <dbReference type="Proteomes" id="UP000079169"/>
    </source>
</evidence>
<dbReference type="GeneID" id="103513223"/>
<dbReference type="Proteomes" id="UP000079169">
    <property type="component" value="Unplaced"/>
</dbReference>
<organism evidence="4 5">
    <name type="scientific">Diaphorina citri</name>
    <name type="common">Asian citrus psyllid</name>
    <dbReference type="NCBI Taxonomy" id="121845"/>
    <lineage>
        <taxon>Eukaryota</taxon>
        <taxon>Metazoa</taxon>
        <taxon>Ecdysozoa</taxon>
        <taxon>Arthropoda</taxon>
        <taxon>Hexapoda</taxon>
        <taxon>Insecta</taxon>
        <taxon>Pterygota</taxon>
        <taxon>Neoptera</taxon>
        <taxon>Paraneoptera</taxon>
        <taxon>Hemiptera</taxon>
        <taxon>Sternorrhyncha</taxon>
        <taxon>Psylloidea</taxon>
        <taxon>Psyllidae</taxon>
        <taxon>Diaphorininae</taxon>
        <taxon>Diaphorina</taxon>
    </lineage>
</organism>
<evidence type="ECO:0000313" key="5">
    <source>
        <dbReference type="RefSeq" id="XP_026682295.1"/>
    </source>
</evidence>
<dbReference type="PANTHER" id="PTHR23080">
    <property type="entry name" value="THAP DOMAIN PROTEIN"/>
    <property type="match status" value="1"/>
</dbReference>
<evidence type="ECO:0000256" key="2">
    <source>
        <dbReference type="ARBA" id="ARBA00022723"/>
    </source>
</evidence>
<accession>A0A3Q0J6G1</accession>
<keyword evidence="2" id="KW-0479">Metal-binding</keyword>
<name>A0A3Q0J6G1_DIACI</name>
<protein>
    <submittedName>
        <fullName evidence="5">Uncharacterized protein LOC103513223 isoform X1</fullName>
    </submittedName>
</protein>